<organism evidence="2 3">
    <name type="scientific">Phocaeicola dorei DSM 17855</name>
    <dbReference type="NCBI Taxonomy" id="483217"/>
    <lineage>
        <taxon>Bacteria</taxon>
        <taxon>Pseudomonadati</taxon>
        <taxon>Bacteroidota</taxon>
        <taxon>Bacteroidia</taxon>
        <taxon>Bacteroidales</taxon>
        <taxon>Bacteroidaceae</taxon>
        <taxon>Phocaeicola</taxon>
    </lineage>
</organism>
<evidence type="ECO:0000313" key="2">
    <source>
        <dbReference type="EMBL" id="EEB25143.1"/>
    </source>
</evidence>
<name>B6VYM7_9BACT</name>
<dbReference type="EMBL" id="ABWZ01000046">
    <property type="protein sequence ID" value="EEB25143.1"/>
    <property type="molecule type" value="Genomic_DNA"/>
</dbReference>
<proteinExistence type="predicted"/>
<dbReference type="Proteomes" id="UP000004849">
    <property type="component" value="Unassembled WGS sequence"/>
</dbReference>
<keyword evidence="1" id="KW-0472">Membrane</keyword>
<reference evidence="2 3" key="2">
    <citation type="submission" date="2008-10" db="EMBL/GenBank/DDBJ databases">
        <authorList>
            <person name="Fulton L."/>
            <person name="Clifton S."/>
            <person name="Fulton B."/>
            <person name="Xu J."/>
            <person name="Minx P."/>
            <person name="Pepin K.H."/>
            <person name="Johnson M."/>
            <person name="Thiruvilangam P."/>
            <person name="Bhonagiri V."/>
            <person name="Nash W.E."/>
            <person name="Mardis E.R."/>
            <person name="Wilson R.K."/>
        </authorList>
    </citation>
    <scope>NUCLEOTIDE SEQUENCE [LARGE SCALE GENOMIC DNA]</scope>
    <source>
        <strain evidence="2 3">DSM 17855</strain>
    </source>
</reference>
<keyword evidence="1" id="KW-0812">Transmembrane</keyword>
<protein>
    <submittedName>
        <fullName evidence="2">Uncharacterized protein</fullName>
    </submittedName>
</protein>
<gene>
    <name evidence="2" type="ORF">BACDOR_02390</name>
</gene>
<sequence>MHQIKIQKYKNGTNRKAKFSYAAIGVLLLGLVSYDSKNSGLNN</sequence>
<reference evidence="2 3" key="1">
    <citation type="submission" date="2008-10" db="EMBL/GenBank/DDBJ databases">
        <title>Draft genome sequence of Bacteroides dorei (DSM 17855).</title>
        <authorList>
            <person name="Sudarsanam P."/>
            <person name="Ley R."/>
            <person name="Guruge J."/>
            <person name="Turnbaugh P.J."/>
            <person name="Mahowald M."/>
            <person name="Liep D."/>
            <person name="Gordon J."/>
        </authorList>
    </citation>
    <scope>NUCLEOTIDE SEQUENCE [LARGE SCALE GENOMIC DNA]</scope>
    <source>
        <strain evidence="2 3">DSM 17855</strain>
    </source>
</reference>
<keyword evidence="1" id="KW-1133">Transmembrane helix</keyword>
<dbReference type="AlphaFoldDB" id="B6VYM7"/>
<feature type="transmembrane region" description="Helical" evidence="1">
    <location>
        <begin position="20"/>
        <end position="36"/>
    </location>
</feature>
<accession>B6VYM7</accession>
<dbReference type="HOGENOM" id="CLU_3229532_0_0_10"/>
<evidence type="ECO:0000313" key="3">
    <source>
        <dbReference type="Proteomes" id="UP000004849"/>
    </source>
</evidence>
<evidence type="ECO:0000256" key="1">
    <source>
        <dbReference type="SAM" id="Phobius"/>
    </source>
</evidence>